<accession>A0A6H2DSS7</accession>
<keyword evidence="4" id="KW-0411">Iron-sulfur</keyword>
<keyword evidence="2" id="KW-0479">Metal-binding</keyword>
<keyword evidence="1" id="KW-0001">2Fe-2S</keyword>
<dbReference type="Pfam" id="PF00355">
    <property type="entry name" value="Rieske"/>
    <property type="match status" value="1"/>
</dbReference>
<gene>
    <name evidence="6" type="ORF">HF685_06465</name>
</gene>
<protein>
    <submittedName>
        <fullName evidence="6">Rieske (2Fe-2S) protein</fullName>
    </submittedName>
</protein>
<proteinExistence type="predicted"/>
<dbReference type="SUPFAM" id="SSF50022">
    <property type="entry name" value="ISP domain"/>
    <property type="match status" value="1"/>
</dbReference>
<evidence type="ECO:0000256" key="1">
    <source>
        <dbReference type="ARBA" id="ARBA00022714"/>
    </source>
</evidence>
<sequence length="80" mass="8553">MIYRTNALRAGAAPHKQRRTAMLADGSACAVPVVCPHQGLPLDCEPDGDGVMTCPWHGYRFDARTGACLSGQIKGWRALG</sequence>
<evidence type="ECO:0000256" key="3">
    <source>
        <dbReference type="ARBA" id="ARBA00023004"/>
    </source>
</evidence>
<dbReference type="GO" id="GO:0051537">
    <property type="term" value="F:2 iron, 2 sulfur cluster binding"/>
    <property type="evidence" value="ECO:0007669"/>
    <property type="project" value="UniProtKB-KW"/>
</dbReference>
<keyword evidence="3" id="KW-0408">Iron</keyword>
<dbReference type="PROSITE" id="PS51296">
    <property type="entry name" value="RIESKE"/>
    <property type="match status" value="1"/>
</dbReference>
<dbReference type="GO" id="GO:0046872">
    <property type="term" value="F:metal ion binding"/>
    <property type="evidence" value="ECO:0007669"/>
    <property type="project" value="UniProtKB-KW"/>
</dbReference>
<feature type="domain" description="Rieske" evidence="5">
    <location>
        <begin position="25"/>
        <end position="80"/>
    </location>
</feature>
<evidence type="ECO:0000313" key="6">
    <source>
        <dbReference type="EMBL" id="QJB70716.1"/>
    </source>
</evidence>
<reference evidence="6 7" key="1">
    <citation type="submission" date="2020-04" db="EMBL/GenBank/DDBJ databases">
        <title>Genome sequence for Sphingorhabdus sp. strain M1.</title>
        <authorList>
            <person name="Park S.-J."/>
        </authorList>
    </citation>
    <scope>NUCLEOTIDE SEQUENCE [LARGE SCALE GENOMIC DNA]</scope>
    <source>
        <strain evidence="6 7">JK6</strain>
    </source>
</reference>
<dbReference type="Proteomes" id="UP000501600">
    <property type="component" value="Chromosome"/>
</dbReference>
<keyword evidence="7" id="KW-1185">Reference proteome</keyword>
<evidence type="ECO:0000313" key="7">
    <source>
        <dbReference type="Proteomes" id="UP000501600"/>
    </source>
</evidence>
<dbReference type="EMBL" id="CP051217">
    <property type="protein sequence ID" value="QJB70716.1"/>
    <property type="molecule type" value="Genomic_DNA"/>
</dbReference>
<organism evidence="6 7">
    <name type="scientific">Parasphingorhabdus halotolerans</name>
    <dbReference type="NCBI Taxonomy" id="2725558"/>
    <lineage>
        <taxon>Bacteria</taxon>
        <taxon>Pseudomonadati</taxon>
        <taxon>Pseudomonadota</taxon>
        <taxon>Alphaproteobacteria</taxon>
        <taxon>Sphingomonadales</taxon>
        <taxon>Sphingomonadaceae</taxon>
        <taxon>Parasphingorhabdus</taxon>
    </lineage>
</organism>
<dbReference type="InterPro" id="IPR017941">
    <property type="entry name" value="Rieske_2Fe-2S"/>
</dbReference>
<evidence type="ECO:0000259" key="5">
    <source>
        <dbReference type="PROSITE" id="PS51296"/>
    </source>
</evidence>
<name>A0A6H2DSS7_9SPHN</name>
<dbReference type="InterPro" id="IPR036922">
    <property type="entry name" value="Rieske_2Fe-2S_sf"/>
</dbReference>
<evidence type="ECO:0000256" key="2">
    <source>
        <dbReference type="ARBA" id="ARBA00022723"/>
    </source>
</evidence>
<dbReference type="CDD" id="cd03467">
    <property type="entry name" value="Rieske"/>
    <property type="match status" value="1"/>
</dbReference>
<dbReference type="KEGG" id="phao:HF685_06465"/>
<dbReference type="Gene3D" id="2.102.10.10">
    <property type="entry name" value="Rieske [2Fe-2S] iron-sulphur domain"/>
    <property type="match status" value="1"/>
</dbReference>
<dbReference type="AlphaFoldDB" id="A0A6H2DSS7"/>
<evidence type="ECO:0000256" key="4">
    <source>
        <dbReference type="ARBA" id="ARBA00023014"/>
    </source>
</evidence>